<dbReference type="CDD" id="cd02440">
    <property type="entry name" value="AdoMet_MTases"/>
    <property type="match status" value="1"/>
</dbReference>
<dbReference type="AlphaFoldDB" id="A0A397BIT9"/>
<dbReference type="GO" id="GO:0032259">
    <property type="term" value="P:methylation"/>
    <property type="evidence" value="ECO:0007669"/>
    <property type="project" value="UniProtKB-KW"/>
</dbReference>
<dbReference type="EMBL" id="QUSZ01003296">
    <property type="protein sequence ID" value="RHY18982.1"/>
    <property type="molecule type" value="Genomic_DNA"/>
</dbReference>
<dbReference type="InterPro" id="IPR041698">
    <property type="entry name" value="Methyltransf_25"/>
</dbReference>
<dbReference type="InterPro" id="IPR026170">
    <property type="entry name" value="FAM173A/B"/>
</dbReference>
<dbReference type="GO" id="GO:0016279">
    <property type="term" value="F:protein-lysine N-methyltransferase activity"/>
    <property type="evidence" value="ECO:0007669"/>
    <property type="project" value="InterPro"/>
</dbReference>
<gene>
    <name evidence="6" type="ORF">DYB36_003997</name>
</gene>
<dbReference type="PANTHER" id="PTHR13610">
    <property type="entry name" value="METHYLTRANSFERASE DOMAIN-CONTAINING PROTEIN"/>
    <property type="match status" value="1"/>
</dbReference>
<dbReference type="Gene3D" id="3.40.50.150">
    <property type="entry name" value="Vaccinia Virus protein VP39"/>
    <property type="match status" value="1"/>
</dbReference>
<organism evidence="6 7">
    <name type="scientific">Aphanomyces astaci</name>
    <name type="common">Crayfish plague agent</name>
    <dbReference type="NCBI Taxonomy" id="112090"/>
    <lineage>
        <taxon>Eukaryota</taxon>
        <taxon>Sar</taxon>
        <taxon>Stramenopiles</taxon>
        <taxon>Oomycota</taxon>
        <taxon>Saprolegniomycetes</taxon>
        <taxon>Saprolegniales</taxon>
        <taxon>Verrucalvaceae</taxon>
        <taxon>Aphanomyces</taxon>
    </lineage>
</organism>
<name>A0A397BIT9_APHAT</name>
<evidence type="ECO:0000313" key="6">
    <source>
        <dbReference type="EMBL" id="RHY18982.1"/>
    </source>
</evidence>
<accession>A0A397BIT9</accession>
<evidence type="ECO:0000256" key="3">
    <source>
        <dbReference type="ARBA" id="ARBA00022679"/>
    </source>
</evidence>
<keyword evidence="2" id="KW-0489">Methyltransferase</keyword>
<evidence type="ECO:0000259" key="5">
    <source>
        <dbReference type="Pfam" id="PF13649"/>
    </source>
</evidence>
<dbReference type="GO" id="GO:0005739">
    <property type="term" value="C:mitochondrion"/>
    <property type="evidence" value="ECO:0007669"/>
    <property type="project" value="TreeGrafter"/>
</dbReference>
<keyword evidence="3" id="KW-0808">Transferase</keyword>
<dbReference type="SUPFAM" id="SSF53335">
    <property type="entry name" value="S-adenosyl-L-methionine-dependent methyltransferases"/>
    <property type="match status" value="1"/>
</dbReference>
<dbReference type="GO" id="GO:1905706">
    <property type="term" value="P:regulation of mitochondrial ATP synthesis coupled proton transport"/>
    <property type="evidence" value="ECO:0007669"/>
    <property type="project" value="TreeGrafter"/>
</dbReference>
<dbReference type="Pfam" id="PF13649">
    <property type="entry name" value="Methyltransf_25"/>
    <property type="match status" value="1"/>
</dbReference>
<reference evidence="6 7" key="1">
    <citation type="submission" date="2018-08" db="EMBL/GenBank/DDBJ databases">
        <title>Aphanomyces genome sequencing and annotation.</title>
        <authorList>
            <person name="Minardi D."/>
            <person name="Oidtmann B."/>
            <person name="Van Der Giezen M."/>
            <person name="Studholme D.J."/>
        </authorList>
    </citation>
    <scope>NUCLEOTIDE SEQUENCE [LARGE SCALE GENOMIC DNA]</scope>
    <source>
        <strain evidence="6 7">Kv</strain>
    </source>
</reference>
<dbReference type="Proteomes" id="UP000265427">
    <property type="component" value="Unassembled WGS sequence"/>
</dbReference>
<comment type="similarity">
    <text evidence="1">Belongs to the ANT/ATPSC lysine N-methyltransferase family.</text>
</comment>
<evidence type="ECO:0000256" key="1">
    <source>
        <dbReference type="ARBA" id="ARBA00010633"/>
    </source>
</evidence>
<evidence type="ECO:0000313" key="7">
    <source>
        <dbReference type="Proteomes" id="UP000265427"/>
    </source>
</evidence>
<dbReference type="InterPro" id="IPR029063">
    <property type="entry name" value="SAM-dependent_MTases_sf"/>
</dbReference>
<sequence length="173" mass="19295">MLAPRKVLHSTPVGVIEQAFSLAQVNGSDVVCDVGCGDGRVLLYAASRLHVARCVGMEIDADRVCQINEAAKRLGVDDRVTIYCGNALDMDLDDDVTVIFLFLIERGLRQIFRKLLACTSKLRHKELRIVTYLYRVRVMDPYMVSSQFCPINPPGTSDAAFPIYLYKLPPLTT</sequence>
<evidence type="ECO:0000256" key="2">
    <source>
        <dbReference type="ARBA" id="ARBA00022603"/>
    </source>
</evidence>
<dbReference type="PANTHER" id="PTHR13610:SF11">
    <property type="entry name" value="METHYLTRANSFERASE DOMAIN-CONTAINING PROTEIN"/>
    <property type="match status" value="1"/>
</dbReference>
<proteinExistence type="inferred from homology"/>
<protein>
    <recommendedName>
        <fullName evidence="5">Methyltransferase domain-containing protein</fullName>
    </recommendedName>
</protein>
<feature type="domain" description="Methyltransferase" evidence="5">
    <location>
        <begin position="31"/>
        <end position="102"/>
    </location>
</feature>
<keyword evidence="4" id="KW-0949">S-adenosyl-L-methionine</keyword>
<evidence type="ECO:0000256" key="4">
    <source>
        <dbReference type="ARBA" id="ARBA00022691"/>
    </source>
</evidence>
<dbReference type="VEuPathDB" id="FungiDB:H257_13621"/>
<comment type="caution">
    <text evidence="6">The sequence shown here is derived from an EMBL/GenBank/DDBJ whole genome shotgun (WGS) entry which is preliminary data.</text>
</comment>